<comment type="cofactor">
    <cofactor evidence="12 13 14">
        <name>Zn(2+)</name>
        <dbReference type="ChEBI" id="CHEBI:29105"/>
    </cofactor>
    <text evidence="12 13 14">Binds 1 zinc ion per monomer.</text>
</comment>
<dbReference type="EC" id="2.7.7.101" evidence="12"/>
<evidence type="ECO:0000313" key="18">
    <source>
        <dbReference type="Proteomes" id="UP000030408"/>
    </source>
</evidence>
<dbReference type="AlphaFoldDB" id="A0A0A3HW25"/>
<keyword evidence="7 12" id="KW-0863">Zinc-finger</keyword>
<dbReference type="InterPro" id="IPR002694">
    <property type="entry name" value="Znf_CHC2"/>
</dbReference>
<dbReference type="HAMAP" id="MF_00974">
    <property type="entry name" value="DNA_primase_DnaG"/>
    <property type="match status" value="1"/>
</dbReference>
<dbReference type="InterPro" id="IPR006171">
    <property type="entry name" value="TOPRIM_dom"/>
</dbReference>
<dbReference type="FunFam" id="3.90.980.10:FF:000001">
    <property type="entry name" value="DNA primase"/>
    <property type="match status" value="1"/>
</dbReference>
<comment type="similarity">
    <text evidence="12 13">Belongs to the DnaG primase family.</text>
</comment>
<evidence type="ECO:0000256" key="15">
    <source>
        <dbReference type="SAM" id="Coils"/>
    </source>
</evidence>
<keyword evidence="4 12" id="KW-0548">Nucleotidyltransferase</keyword>
<dbReference type="GO" id="GO:0005524">
    <property type="term" value="F:ATP binding"/>
    <property type="evidence" value="ECO:0007669"/>
    <property type="project" value="InterPro"/>
</dbReference>
<keyword evidence="11 12" id="KW-0804">Transcription</keyword>
<evidence type="ECO:0000256" key="3">
    <source>
        <dbReference type="ARBA" id="ARBA00022679"/>
    </source>
</evidence>
<keyword evidence="9" id="KW-0460">Magnesium</keyword>
<dbReference type="InterPro" id="IPR030846">
    <property type="entry name" value="DnaG_bac"/>
</dbReference>
<evidence type="ECO:0000256" key="14">
    <source>
        <dbReference type="PIRSR" id="PIRSR002811-1"/>
    </source>
</evidence>
<dbReference type="GO" id="GO:0006269">
    <property type="term" value="P:DNA replication, synthesis of primer"/>
    <property type="evidence" value="ECO:0007669"/>
    <property type="project" value="UniProtKB-UniRule"/>
</dbReference>
<dbReference type="SUPFAM" id="SSF57783">
    <property type="entry name" value="Zinc beta-ribbon"/>
    <property type="match status" value="1"/>
</dbReference>
<feature type="domain" description="Toprim" evidence="16">
    <location>
        <begin position="264"/>
        <end position="347"/>
    </location>
</feature>
<feature type="coiled-coil region" evidence="15">
    <location>
        <begin position="533"/>
        <end position="583"/>
    </location>
</feature>
<comment type="catalytic activity">
    <reaction evidence="12">
        <text>ssDNA + n NTP = ssDNA/pppN(pN)n-1 hybrid + (n-1) diphosphate.</text>
        <dbReference type="EC" id="2.7.7.101"/>
    </reaction>
</comment>
<dbReference type="PANTHER" id="PTHR30313:SF2">
    <property type="entry name" value="DNA PRIMASE"/>
    <property type="match status" value="1"/>
</dbReference>
<proteinExistence type="inferred from homology"/>
<evidence type="ECO:0000256" key="7">
    <source>
        <dbReference type="ARBA" id="ARBA00022771"/>
    </source>
</evidence>
<dbReference type="Pfam" id="PF10410">
    <property type="entry name" value="DnaB_bind"/>
    <property type="match status" value="1"/>
</dbReference>
<dbReference type="NCBIfam" id="TIGR01391">
    <property type="entry name" value="dnaG"/>
    <property type="match status" value="1"/>
</dbReference>
<protein>
    <recommendedName>
        <fullName evidence="12 13">DNA primase</fullName>
        <ecNumber evidence="12">2.7.7.101</ecNumber>
    </recommendedName>
</protein>
<evidence type="ECO:0000256" key="5">
    <source>
        <dbReference type="ARBA" id="ARBA00022705"/>
    </source>
</evidence>
<evidence type="ECO:0000256" key="8">
    <source>
        <dbReference type="ARBA" id="ARBA00022833"/>
    </source>
</evidence>
<dbReference type="STRING" id="1384057.CD33_15720"/>
<dbReference type="InterPro" id="IPR034151">
    <property type="entry name" value="TOPRIM_DnaG_bac"/>
</dbReference>
<dbReference type="GO" id="GO:0003899">
    <property type="term" value="F:DNA-directed RNA polymerase activity"/>
    <property type="evidence" value="ECO:0007669"/>
    <property type="project" value="UniProtKB-UniRule"/>
</dbReference>
<comment type="subunit">
    <text evidence="12">Monomer. Interacts with DnaB.</text>
</comment>
<dbReference type="GO" id="GO:0000428">
    <property type="term" value="C:DNA-directed RNA polymerase complex"/>
    <property type="evidence" value="ECO:0007669"/>
    <property type="project" value="UniProtKB-KW"/>
</dbReference>
<accession>A0A0A3HW25</accession>
<dbReference type="SUPFAM" id="SSF56731">
    <property type="entry name" value="DNA primase core"/>
    <property type="match status" value="1"/>
</dbReference>
<dbReference type="InterPro" id="IPR013264">
    <property type="entry name" value="DNAG_N"/>
</dbReference>
<evidence type="ECO:0000256" key="2">
    <source>
        <dbReference type="ARBA" id="ARBA00022515"/>
    </source>
</evidence>
<dbReference type="InterPro" id="IPR036185">
    <property type="entry name" value="DNA_heli_DnaB-like_N_sf"/>
</dbReference>
<dbReference type="Pfam" id="PF01807">
    <property type="entry name" value="Zn_ribbon_DnaG"/>
    <property type="match status" value="1"/>
</dbReference>
<dbReference type="SUPFAM" id="SSF48024">
    <property type="entry name" value="N-terminal domain of DnaB helicase"/>
    <property type="match status" value="1"/>
</dbReference>
<evidence type="ECO:0000256" key="13">
    <source>
        <dbReference type="PIRNR" id="PIRNR002811"/>
    </source>
</evidence>
<keyword evidence="18" id="KW-1185">Reference proteome</keyword>
<keyword evidence="6 12" id="KW-0479">Metal-binding</keyword>
<reference evidence="17 18" key="1">
    <citation type="submission" date="2014-02" db="EMBL/GenBank/DDBJ databases">
        <title>Draft genome sequence of Lysinibacillus sinduriensis JCM 15800.</title>
        <authorList>
            <person name="Zhang F."/>
            <person name="Wang G."/>
            <person name="Zhang L."/>
        </authorList>
    </citation>
    <scope>NUCLEOTIDE SEQUENCE [LARGE SCALE GENOMIC DNA]</scope>
    <source>
        <strain evidence="17 18">JCM 15800</strain>
    </source>
</reference>
<dbReference type="SMART" id="SM00400">
    <property type="entry name" value="ZnF_CHCC"/>
    <property type="match status" value="1"/>
</dbReference>
<dbReference type="SMART" id="SM00493">
    <property type="entry name" value="TOPRIM"/>
    <property type="match status" value="1"/>
</dbReference>
<dbReference type="InterPro" id="IPR036977">
    <property type="entry name" value="DNA_primase_Znf_CHC2"/>
</dbReference>
<evidence type="ECO:0000259" key="16">
    <source>
        <dbReference type="PROSITE" id="PS50880"/>
    </source>
</evidence>
<keyword evidence="1 12" id="KW-0240">DNA-directed RNA polymerase</keyword>
<dbReference type="InterPro" id="IPR006295">
    <property type="entry name" value="DNA_primase_DnaG"/>
</dbReference>
<dbReference type="Proteomes" id="UP000030408">
    <property type="component" value="Unassembled WGS sequence"/>
</dbReference>
<dbReference type="OrthoDB" id="9803773at2"/>
<keyword evidence="5 12" id="KW-0235">DNA replication</keyword>
<dbReference type="InterPro" id="IPR037068">
    <property type="entry name" value="DNA_primase_core_N_sf"/>
</dbReference>
<name>A0A0A3HW25_9BACL</name>
<dbReference type="GO" id="GO:0005737">
    <property type="term" value="C:cytoplasm"/>
    <property type="evidence" value="ECO:0007669"/>
    <property type="project" value="TreeGrafter"/>
</dbReference>
<keyword evidence="2 12" id="KW-0639">Primosome</keyword>
<dbReference type="PANTHER" id="PTHR30313">
    <property type="entry name" value="DNA PRIMASE"/>
    <property type="match status" value="1"/>
</dbReference>
<dbReference type="Pfam" id="PF13155">
    <property type="entry name" value="Toprim_2"/>
    <property type="match status" value="1"/>
</dbReference>
<keyword evidence="3 12" id="KW-0808">Transferase</keyword>
<sequence>MTGKIPEEMIEQIRSQSDIVDVISDYMQLTKRGRNWFGLCPFHGENTPSFSVSQDKQIFHCFGCGAGGNAITFVMDIENITFPDAVVKLGSRLGIHLDIQSTSLTKDNQAYSKKEELMLEAHEFTADFYHHLLMNTEEGEQALNYLLKRGFTKEHIETNGIGWSLPGWDTLSVLLKRKGFDLEIMAECGLIIQRENDHTYFDRFRGRVMFPIRDENGKVIAFSGRIIDSDDEAKYLNSPESPIFHKSQILFNLDKARTVIRKKRQVILMEGFMDVLAANQAGVYNAVATMGTSLTPQHITKLKRLSEQIIICYDGDNAGWEAAKRASEMLYAEKLKVEIAVLPEKLDPDEYIKKYGPESFVQQILEKPHAYIAFMMMHARRNKNFQFENDVLQFIQEVLEQLVGRSSPIERDLYIKQIASETNISEEAIYAQYRKLDADNAKNFNREEVKKQTKKNELQAKKPLSATERAERLLLSHMLTDIDVVDRILKSDEPEPFVRDEYGAVFVRLVGFYEEHGSADYQRFLEILEDSELRKIVMEAALLEHDSEQAEAEISDCLKQLKKHRIEMEIKKLLHDSQEAEKMHEHKRALQIAQAIIQLKKSLSTI</sequence>
<evidence type="ECO:0000256" key="4">
    <source>
        <dbReference type="ARBA" id="ARBA00022695"/>
    </source>
</evidence>
<dbReference type="Gene3D" id="3.90.580.10">
    <property type="entry name" value="Zinc finger, CHC2-type domain"/>
    <property type="match status" value="1"/>
</dbReference>
<comment type="domain">
    <text evidence="12">Contains an N-terminal zinc-binding domain, a central core domain that contains the primase activity, and a C-terminal DnaB-binding domain.</text>
</comment>
<feature type="zinc finger region" description="CHC2-type" evidence="12 14">
    <location>
        <begin position="40"/>
        <end position="64"/>
    </location>
</feature>
<dbReference type="CDD" id="cd03364">
    <property type="entry name" value="TOPRIM_DnaG_primases"/>
    <property type="match status" value="1"/>
</dbReference>
<dbReference type="Pfam" id="PF08275">
    <property type="entry name" value="DNAG_N"/>
    <property type="match status" value="1"/>
</dbReference>
<keyword evidence="8 12" id="KW-0862">Zinc</keyword>
<dbReference type="GO" id="GO:0003677">
    <property type="term" value="F:DNA binding"/>
    <property type="evidence" value="ECO:0007669"/>
    <property type="project" value="UniProtKB-KW"/>
</dbReference>
<evidence type="ECO:0000256" key="9">
    <source>
        <dbReference type="ARBA" id="ARBA00022842"/>
    </source>
</evidence>
<evidence type="ECO:0000313" key="17">
    <source>
        <dbReference type="EMBL" id="KGR74543.1"/>
    </source>
</evidence>
<dbReference type="EMBL" id="JPVO01000054">
    <property type="protein sequence ID" value="KGR74543.1"/>
    <property type="molecule type" value="Genomic_DNA"/>
</dbReference>
<dbReference type="eggNOG" id="COG0358">
    <property type="taxonomic scope" value="Bacteria"/>
</dbReference>
<evidence type="ECO:0000256" key="1">
    <source>
        <dbReference type="ARBA" id="ARBA00022478"/>
    </source>
</evidence>
<dbReference type="PROSITE" id="PS50880">
    <property type="entry name" value="TOPRIM"/>
    <property type="match status" value="1"/>
</dbReference>
<evidence type="ECO:0000256" key="11">
    <source>
        <dbReference type="ARBA" id="ARBA00023163"/>
    </source>
</evidence>
<evidence type="ECO:0000256" key="12">
    <source>
        <dbReference type="HAMAP-Rule" id="MF_00974"/>
    </source>
</evidence>
<dbReference type="InterPro" id="IPR019475">
    <property type="entry name" value="DNA_primase_DnaB-bd"/>
</dbReference>
<comment type="caution">
    <text evidence="17">The sequence shown here is derived from an EMBL/GenBank/DDBJ whole genome shotgun (WGS) entry which is preliminary data.</text>
</comment>
<dbReference type="GO" id="GO:1990077">
    <property type="term" value="C:primosome complex"/>
    <property type="evidence" value="ECO:0007669"/>
    <property type="project" value="UniProtKB-KW"/>
</dbReference>
<organism evidence="17 18">
    <name type="scientific">Ureibacillus sinduriensis BLB-1 = JCM 15800</name>
    <dbReference type="NCBI Taxonomy" id="1384057"/>
    <lineage>
        <taxon>Bacteria</taxon>
        <taxon>Bacillati</taxon>
        <taxon>Bacillota</taxon>
        <taxon>Bacilli</taxon>
        <taxon>Bacillales</taxon>
        <taxon>Caryophanaceae</taxon>
        <taxon>Ureibacillus</taxon>
    </lineage>
</organism>
<dbReference type="InterPro" id="IPR050219">
    <property type="entry name" value="DnaG_primase"/>
</dbReference>
<evidence type="ECO:0000256" key="10">
    <source>
        <dbReference type="ARBA" id="ARBA00023125"/>
    </source>
</evidence>
<gene>
    <name evidence="12" type="primary">dnaG</name>
    <name evidence="17" type="ORF">CD33_15720</name>
</gene>
<dbReference type="Gene3D" id="3.40.1360.10">
    <property type="match status" value="1"/>
</dbReference>
<keyword evidence="10 12" id="KW-0238">DNA-binding</keyword>
<keyword evidence="15" id="KW-0175">Coiled coil</keyword>
<dbReference type="InterPro" id="IPR016136">
    <property type="entry name" value="DNA_helicase_N/primase_C"/>
</dbReference>
<dbReference type="RefSeq" id="WP_036201812.1">
    <property type="nucleotide sequence ID" value="NZ_AVCY01000002.1"/>
</dbReference>
<dbReference type="GO" id="GO:0003678">
    <property type="term" value="F:DNA helicase activity"/>
    <property type="evidence" value="ECO:0007669"/>
    <property type="project" value="InterPro"/>
</dbReference>
<dbReference type="FunFam" id="3.90.580.10:FF:000001">
    <property type="entry name" value="DNA primase"/>
    <property type="match status" value="1"/>
</dbReference>
<dbReference type="Gene3D" id="1.10.860.10">
    <property type="entry name" value="DNAb Helicase, Chain A"/>
    <property type="match status" value="1"/>
</dbReference>
<dbReference type="Gene3D" id="3.90.980.10">
    <property type="entry name" value="DNA primase, catalytic core, N-terminal domain"/>
    <property type="match status" value="1"/>
</dbReference>
<comment type="function">
    <text evidence="12 13">RNA polymerase that catalyzes the synthesis of short RNA molecules used as primers for DNA polymerase during DNA replication.</text>
</comment>
<evidence type="ECO:0000256" key="6">
    <source>
        <dbReference type="ARBA" id="ARBA00022723"/>
    </source>
</evidence>
<dbReference type="GO" id="GO:0008270">
    <property type="term" value="F:zinc ion binding"/>
    <property type="evidence" value="ECO:0007669"/>
    <property type="project" value="UniProtKB-UniRule"/>
</dbReference>
<dbReference type="PIRSF" id="PIRSF002811">
    <property type="entry name" value="DnaG"/>
    <property type="match status" value="1"/>
</dbReference>